<evidence type="ECO:0000313" key="2">
    <source>
        <dbReference type="Proteomes" id="UP000729402"/>
    </source>
</evidence>
<proteinExistence type="predicted"/>
<dbReference type="PANTHER" id="PTHR35120:SF1">
    <property type="entry name" value="OS01G0756000 PROTEIN"/>
    <property type="match status" value="1"/>
</dbReference>
<dbReference type="OrthoDB" id="656448at2759"/>
<evidence type="ECO:0000313" key="1">
    <source>
        <dbReference type="EMBL" id="KAG8055386.1"/>
    </source>
</evidence>
<dbReference type="PANTHER" id="PTHR35120">
    <property type="entry name" value="HISTONE ACETYLTRANSFERASE KAT6B-LIKE"/>
    <property type="match status" value="1"/>
</dbReference>
<name>A0A8J5SD93_ZIZPA</name>
<gene>
    <name evidence="1" type="ORF">GUJ93_ZPchr0001g32056</name>
</gene>
<dbReference type="EMBL" id="JAAALK010000288">
    <property type="protein sequence ID" value="KAG8055386.1"/>
    <property type="molecule type" value="Genomic_DNA"/>
</dbReference>
<dbReference type="AlphaFoldDB" id="A0A8J5SD93"/>
<accession>A0A8J5SD93</accession>
<keyword evidence="2" id="KW-1185">Reference proteome</keyword>
<reference evidence="1" key="2">
    <citation type="submission" date="2021-02" db="EMBL/GenBank/DDBJ databases">
        <authorList>
            <person name="Kimball J.A."/>
            <person name="Haas M.W."/>
            <person name="Macchietto M."/>
            <person name="Kono T."/>
            <person name="Duquette J."/>
            <person name="Shao M."/>
        </authorList>
    </citation>
    <scope>NUCLEOTIDE SEQUENCE</scope>
    <source>
        <tissue evidence="1">Fresh leaf tissue</tissue>
    </source>
</reference>
<comment type="caution">
    <text evidence="1">The sequence shown here is derived from an EMBL/GenBank/DDBJ whole genome shotgun (WGS) entry which is preliminary data.</text>
</comment>
<sequence length="679" mass="75295">MEPLRTRKRGLGDGGGGGSGRDDDGAVALLGALGLGGFAGLHLHAAPDEHWIELYAAYDHASGCISVSVGGVRVSACPADLAAALELPLGPVALSPEIDASVFRSEEAIAVVRGFLRDRVLLRAEWSEQELPEEVAVALRLVEEGKAHALDWCRLFWALLKADLVTGKSRRYVPHLLRLVKCQRPELFAEVDESSPLGKRRKDMLIQPCQWTVQNSKLVESKEVKTEEIFLVGRKNRVAHGQAAEAEVEATLASGVEVDQSIGDLEEMPVFGEGREFNAVGPVYYKNSIVEAGRWVHGMEYGNAELGSQKRLCSDVQVLGCEMEGDEGKYAAGMNAKDERSPDDSSFINLLRTMDEQDDSSSLQKVISKTKPQPGPNQQRIIEIEDKDDDGNMGVVPIYPVTRNGPCNLTNYVQQRATEDIQNDQTLSSFFACTKQFKANLDNIFLDKEKAIMEAQADNHRMLNMLMAKDYTIASIKRDILEVLEERHTVICRFEHDMELMRRTFQQYRKSYVNTSAAFLEYKKKTSHGEGSGSSLEVPGIADGPNQFFRMQELYIHQRISRIQKHWLSKYPELVGYITEVSQRITHLSDQLQRLKDPMTVPDLNNGEEDGGLDNALLSKTRGGTWEGEDHCSSAIQLDELAQCDRRNDKEGVIVNGVTGSCHEEEAYQGGTASAGTSY</sequence>
<protein>
    <submittedName>
        <fullName evidence="1">Uncharacterized protein</fullName>
    </submittedName>
</protein>
<dbReference type="Proteomes" id="UP000729402">
    <property type="component" value="Unassembled WGS sequence"/>
</dbReference>
<reference evidence="1" key="1">
    <citation type="journal article" date="2021" name="bioRxiv">
        <title>Whole Genome Assembly and Annotation of Northern Wild Rice, Zizania palustris L., Supports a Whole Genome Duplication in the Zizania Genus.</title>
        <authorList>
            <person name="Haas M."/>
            <person name="Kono T."/>
            <person name="Macchietto M."/>
            <person name="Millas R."/>
            <person name="McGilp L."/>
            <person name="Shao M."/>
            <person name="Duquette J."/>
            <person name="Hirsch C.N."/>
            <person name="Kimball J."/>
        </authorList>
    </citation>
    <scope>NUCLEOTIDE SEQUENCE</scope>
    <source>
        <tissue evidence="1">Fresh leaf tissue</tissue>
    </source>
</reference>
<organism evidence="1 2">
    <name type="scientific">Zizania palustris</name>
    <name type="common">Northern wild rice</name>
    <dbReference type="NCBI Taxonomy" id="103762"/>
    <lineage>
        <taxon>Eukaryota</taxon>
        <taxon>Viridiplantae</taxon>
        <taxon>Streptophyta</taxon>
        <taxon>Embryophyta</taxon>
        <taxon>Tracheophyta</taxon>
        <taxon>Spermatophyta</taxon>
        <taxon>Magnoliopsida</taxon>
        <taxon>Liliopsida</taxon>
        <taxon>Poales</taxon>
        <taxon>Poaceae</taxon>
        <taxon>BOP clade</taxon>
        <taxon>Oryzoideae</taxon>
        <taxon>Oryzeae</taxon>
        <taxon>Zizaniinae</taxon>
        <taxon>Zizania</taxon>
    </lineage>
</organism>